<evidence type="ECO:0000313" key="10">
    <source>
        <dbReference type="EMBL" id="THG34464.1"/>
    </source>
</evidence>
<evidence type="ECO:0000256" key="3">
    <source>
        <dbReference type="ARBA" id="ARBA00022475"/>
    </source>
</evidence>
<name>A0A4S4FVD3_9MICO</name>
<feature type="domain" description="ABC transmembrane type-1" evidence="9">
    <location>
        <begin position="109"/>
        <end position="325"/>
    </location>
</feature>
<dbReference type="RefSeq" id="WP_136424262.1">
    <property type="nucleotide sequence ID" value="NZ_SSSN01000005.1"/>
</dbReference>
<feature type="transmembrane region" description="Helical" evidence="7">
    <location>
        <begin position="304"/>
        <end position="328"/>
    </location>
</feature>
<comment type="subcellular location">
    <subcellularLocation>
        <location evidence="1 7">Cell membrane</location>
        <topology evidence="1 7">Multi-pass membrane protein</topology>
    </subcellularLocation>
</comment>
<evidence type="ECO:0000256" key="1">
    <source>
        <dbReference type="ARBA" id="ARBA00004651"/>
    </source>
</evidence>
<evidence type="ECO:0000256" key="5">
    <source>
        <dbReference type="ARBA" id="ARBA00022989"/>
    </source>
</evidence>
<dbReference type="Pfam" id="PF00528">
    <property type="entry name" value="BPD_transp_1"/>
    <property type="match status" value="1"/>
</dbReference>
<dbReference type="Gene3D" id="1.10.3720.10">
    <property type="entry name" value="MetI-like"/>
    <property type="match status" value="1"/>
</dbReference>
<dbReference type="OrthoDB" id="9804439at2"/>
<comment type="similarity">
    <text evidence="7">Belongs to the binding-protein-dependent transport system permease family.</text>
</comment>
<evidence type="ECO:0000259" key="9">
    <source>
        <dbReference type="PROSITE" id="PS50928"/>
    </source>
</evidence>
<dbReference type="InterPro" id="IPR035906">
    <property type="entry name" value="MetI-like_sf"/>
</dbReference>
<reference evidence="10 11" key="1">
    <citation type="submission" date="2019-04" db="EMBL/GenBank/DDBJ databases">
        <authorList>
            <person name="Jiang L."/>
        </authorList>
    </citation>
    <scope>NUCLEOTIDE SEQUENCE [LARGE SCALE GENOMIC DNA]</scope>
    <source>
        <strain evidence="10 11">YIM 131861</strain>
    </source>
</reference>
<dbReference type="Proteomes" id="UP000307380">
    <property type="component" value="Unassembled WGS sequence"/>
</dbReference>
<sequence length="337" mass="36403">MARVLTDAPSGTRLAPARAPKPSIGGRASGPAPSSRRGRRRGANEASGWQALLWLSPALLLIAAIVIYPAITLFSTSFSEYSITGIRKGDAGFANYAGFLSSPDLPKVVLNTGIWVVAVVAITILIGLALAQFLSKDFWGRRVVRWAVIVPWAAALVITSQLFRLLFDYYHGTINAVLLALHVIPKPIDFLGNPPLLMASMILVGVYVSLPFTAYLFVAGLSAIPTDVYEAARIDGASPWQIYTTITLPLLRPAMLIAVVLNMIYVFNSFPIIWIMNGSNPGFGNDTLITYMYKIAFKSAQHDVGVAAAAGVFNVIVILIAVIVYVRLTRTRAENPS</sequence>
<feature type="transmembrane region" description="Helical" evidence="7">
    <location>
        <begin position="254"/>
        <end position="275"/>
    </location>
</feature>
<evidence type="ECO:0000256" key="8">
    <source>
        <dbReference type="SAM" id="MobiDB-lite"/>
    </source>
</evidence>
<protein>
    <submittedName>
        <fullName evidence="10">Sugar ABC transporter permease</fullName>
    </submittedName>
</protein>
<keyword evidence="11" id="KW-1185">Reference proteome</keyword>
<dbReference type="CDD" id="cd06261">
    <property type="entry name" value="TM_PBP2"/>
    <property type="match status" value="1"/>
</dbReference>
<feature type="transmembrane region" description="Helical" evidence="7">
    <location>
        <begin position="49"/>
        <end position="71"/>
    </location>
</feature>
<dbReference type="InterPro" id="IPR000515">
    <property type="entry name" value="MetI-like"/>
</dbReference>
<proteinExistence type="inferred from homology"/>
<keyword evidence="3" id="KW-1003">Cell membrane</keyword>
<feature type="region of interest" description="Disordered" evidence="8">
    <location>
        <begin position="1"/>
        <end position="41"/>
    </location>
</feature>
<evidence type="ECO:0000256" key="4">
    <source>
        <dbReference type="ARBA" id="ARBA00022692"/>
    </source>
</evidence>
<gene>
    <name evidence="10" type="ORF">E6C70_09380</name>
</gene>
<dbReference type="PANTHER" id="PTHR43005">
    <property type="entry name" value="BLR7065 PROTEIN"/>
    <property type="match status" value="1"/>
</dbReference>
<keyword evidence="6 7" id="KW-0472">Membrane</keyword>
<feature type="transmembrane region" description="Helical" evidence="7">
    <location>
        <begin position="108"/>
        <end position="131"/>
    </location>
</feature>
<dbReference type="PANTHER" id="PTHR43005:SF1">
    <property type="entry name" value="SPERMIDINE_PUTRESCINE TRANSPORT SYSTEM PERMEASE PROTEIN"/>
    <property type="match status" value="1"/>
</dbReference>
<keyword evidence="4 7" id="KW-0812">Transmembrane</keyword>
<dbReference type="SUPFAM" id="SSF161098">
    <property type="entry name" value="MetI-like"/>
    <property type="match status" value="1"/>
</dbReference>
<keyword evidence="2 7" id="KW-0813">Transport</keyword>
<dbReference type="AlphaFoldDB" id="A0A4S4FVD3"/>
<organism evidence="10 11">
    <name type="scientific">Orlajensenia flava</name>
    <dbReference type="NCBI Taxonomy" id="2565934"/>
    <lineage>
        <taxon>Bacteria</taxon>
        <taxon>Bacillati</taxon>
        <taxon>Actinomycetota</taxon>
        <taxon>Actinomycetes</taxon>
        <taxon>Micrococcales</taxon>
        <taxon>Microbacteriaceae</taxon>
        <taxon>Orlajensenia</taxon>
    </lineage>
</organism>
<accession>A0A4S4FVD3</accession>
<evidence type="ECO:0000313" key="11">
    <source>
        <dbReference type="Proteomes" id="UP000307380"/>
    </source>
</evidence>
<feature type="transmembrane region" description="Helical" evidence="7">
    <location>
        <begin position="196"/>
        <end position="218"/>
    </location>
</feature>
<feature type="transmembrane region" description="Helical" evidence="7">
    <location>
        <begin position="143"/>
        <end position="163"/>
    </location>
</feature>
<dbReference type="PROSITE" id="PS50928">
    <property type="entry name" value="ABC_TM1"/>
    <property type="match status" value="1"/>
</dbReference>
<comment type="caution">
    <text evidence="10">The sequence shown here is derived from an EMBL/GenBank/DDBJ whole genome shotgun (WGS) entry which is preliminary data.</text>
</comment>
<evidence type="ECO:0000256" key="7">
    <source>
        <dbReference type="RuleBase" id="RU363032"/>
    </source>
</evidence>
<evidence type="ECO:0000256" key="6">
    <source>
        <dbReference type="ARBA" id="ARBA00023136"/>
    </source>
</evidence>
<feature type="compositionally biased region" description="Low complexity" evidence="8">
    <location>
        <begin position="25"/>
        <end position="35"/>
    </location>
</feature>
<evidence type="ECO:0000256" key="2">
    <source>
        <dbReference type="ARBA" id="ARBA00022448"/>
    </source>
</evidence>
<keyword evidence="5 7" id="KW-1133">Transmembrane helix</keyword>
<dbReference type="EMBL" id="SSSN01000005">
    <property type="protein sequence ID" value="THG34464.1"/>
    <property type="molecule type" value="Genomic_DNA"/>
</dbReference>
<dbReference type="GO" id="GO:0055085">
    <property type="term" value="P:transmembrane transport"/>
    <property type="evidence" value="ECO:0007669"/>
    <property type="project" value="InterPro"/>
</dbReference>
<dbReference type="GO" id="GO:0005886">
    <property type="term" value="C:plasma membrane"/>
    <property type="evidence" value="ECO:0007669"/>
    <property type="project" value="UniProtKB-SubCell"/>
</dbReference>